<protein>
    <submittedName>
        <fullName evidence="1">Uncharacterized protein</fullName>
    </submittedName>
</protein>
<reference evidence="1" key="1">
    <citation type="journal article" date="2021" name="Open Biol.">
        <title>Shared evolutionary footprints suggest mitochondrial oxidative damage underlies multiple complex I losses in fungi.</title>
        <authorList>
            <person name="Schikora-Tamarit M.A."/>
            <person name="Marcet-Houben M."/>
            <person name="Nosek J."/>
            <person name="Gabaldon T."/>
        </authorList>
    </citation>
    <scope>NUCLEOTIDE SEQUENCE</scope>
    <source>
        <strain evidence="1">NCAIM Y.01608</strain>
    </source>
</reference>
<evidence type="ECO:0000313" key="1">
    <source>
        <dbReference type="EMBL" id="KAH3670176.1"/>
    </source>
</evidence>
<dbReference type="Proteomes" id="UP000788993">
    <property type="component" value="Unassembled WGS sequence"/>
</dbReference>
<organism evidence="1 2">
    <name type="scientific">Ogataea polymorpha</name>
    <dbReference type="NCBI Taxonomy" id="460523"/>
    <lineage>
        <taxon>Eukaryota</taxon>
        <taxon>Fungi</taxon>
        <taxon>Dikarya</taxon>
        <taxon>Ascomycota</taxon>
        <taxon>Saccharomycotina</taxon>
        <taxon>Pichiomycetes</taxon>
        <taxon>Pichiales</taxon>
        <taxon>Pichiaceae</taxon>
        <taxon>Ogataea</taxon>
    </lineage>
</organism>
<proteinExistence type="predicted"/>
<gene>
    <name evidence="1" type="ORF">OGATHE_002989</name>
</gene>
<accession>A0A9P8T9M6</accession>
<sequence length="214" mass="23520">MNSEASNNTLDTNILTRVLQSVIQVWNELGDRPFVQNGSTDTLCNENLVALTEVSRRGGVGVGSSLLHGVDRPHTSVRLESLSVSVEVLTWRFRSSSKHASHHDTGCSQSKGLGDVADIGNTSVSNTWHAELVSKLGHLVDGSTLWSTTSHNLLGDTNRSRTHTYSETVCTSLYQLRSLFSGDNITGNDLQVWESLLDPLDHVQLENRITLRRV</sequence>
<dbReference type="EMBL" id="JAEUBD010000983">
    <property type="protein sequence ID" value="KAH3670176.1"/>
    <property type="molecule type" value="Genomic_DNA"/>
</dbReference>
<reference evidence="1" key="2">
    <citation type="submission" date="2021-01" db="EMBL/GenBank/DDBJ databases">
        <authorList>
            <person name="Schikora-Tamarit M.A."/>
        </authorList>
    </citation>
    <scope>NUCLEOTIDE SEQUENCE</scope>
    <source>
        <strain evidence="1">NCAIM Y.01608</strain>
    </source>
</reference>
<evidence type="ECO:0000313" key="2">
    <source>
        <dbReference type="Proteomes" id="UP000788993"/>
    </source>
</evidence>
<dbReference type="AlphaFoldDB" id="A0A9P8T9M6"/>
<keyword evidence="2" id="KW-1185">Reference proteome</keyword>
<name>A0A9P8T9M6_9ASCO</name>
<comment type="caution">
    <text evidence="1">The sequence shown here is derived from an EMBL/GenBank/DDBJ whole genome shotgun (WGS) entry which is preliminary data.</text>
</comment>